<name>A0A166CF15_DAUCS</name>
<dbReference type="PANTHER" id="PTHR35095:SF1">
    <property type="entry name" value="OS05G0143300 PROTEIN"/>
    <property type="match status" value="1"/>
</dbReference>
<feature type="region of interest" description="Disordered" evidence="1">
    <location>
        <begin position="254"/>
        <end position="281"/>
    </location>
</feature>
<feature type="compositionally biased region" description="Basic residues" evidence="1">
    <location>
        <begin position="270"/>
        <end position="281"/>
    </location>
</feature>
<dbReference type="AlphaFoldDB" id="A0A166CF15"/>
<evidence type="ECO:0000313" key="3">
    <source>
        <dbReference type="Proteomes" id="UP000077755"/>
    </source>
</evidence>
<dbReference type="KEGG" id="dcr:108215422"/>
<reference evidence="2" key="2">
    <citation type="submission" date="2022-03" db="EMBL/GenBank/DDBJ databases">
        <title>Draft title - Genomic analysis of global carrot germplasm unveils the trajectory of domestication and the origin of high carotenoid orange carrot.</title>
        <authorList>
            <person name="Iorizzo M."/>
            <person name="Ellison S."/>
            <person name="Senalik D."/>
            <person name="Macko-Podgorni A."/>
            <person name="Grzebelus D."/>
            <person name="Bostan H."/>
            <person name="Rolling W."/>
            <person name="Curaba J."/>
            <person name="Simon P."/>
        </authorList>
    </citation>
    <scope>NUCLEOTIDE SEQUENCE</scope>
    <source>
        <tissue evidence="2">Leaf</tissue>
    </source>
</reference>
<dbReference type="Gramene" id="KZN03694">
    <property type="protein sequence ID" value="KZN03694"/>
    <property type="gene ID" value="DCAR_012450"/>
</dbReference>
<dbReference type="PANTHER" id="PTHR35095">
    <property type="entry name" value="OS05G0143300 PROTEIN"/>
    <property type="match status" value="1"/>
</dbReference>
<evidence type="ECO:0000256" key="1">
    <source>
        <dbReference type="SAM" id="MobiDB-lite"/>
    </source>
</evidence>
<organism evidence="2 3">
    <name type="scientific">Daucus carota subsp. sativus</name>
    <name type="common">Carrot</name>
    <dbReference type="NCBI Taxonomy" id="79200"/>
    <lineage>
        <taxon>Eukaryota</taxon>
        <taxon>Viridiplantae</taxon>
        <taxon>Streptophyta</taxon>
        <taxon>Embryophyta</taxon>
        <taxon>Tracheophyta</taxon>
        <taxon>Spermatophyta</taxon>
        <taxon>Magnoliopsida</taxon>
        <taxon>eudicotyledons</taxon>
        <taxon>Gunneridae</taxon>
        <taxon>Pentapetalae</taxon>
        <taxon>asterids</taxon>
        <taxon>campanulids</taxon>
        <taxon>Apiales</taxon>
        <taxon>Apiaceae</taxon>
        <taxon>Apioideae</taxon>
        <taxon>Scandiceae</taxon>
        <taxon>Daucinae</taxon>
        <taxon>Daucus</taxon>
        <taxon>Daucus sect. Daucus</taxon>
    </lineage>
</organism>
<sequence>MVQPSLFASYPQQGIPRLPQLLDCEPFLLGPGSSQYVRKPALLAMQPHDLRQIQPWKQSTSGLLNSNQFDSTIGRHVLSDVQDTHLNSIRFSAGIAKQCARQREILEFLRYVSSEVERGGLDMSLLTDLMGLEVTADEMFQHPLAPKNEFYFQDAVCQRNLLFPSSKIYSEKSLIDMVGDLDYKSELLVSFDGLVAGGRIKSMDLHSIIAELNLSKNSTKWRNQSMLVPQFDRLKSSDAIYGSLKVETTNVVPLKSPRKTRLRSSPNKKSNQKTGKKRELHRKSNFHSCEALLSIIFNKRRHEKTAILELKRSTPELTPLLTQLSATIAGTGIALVFSVLYKVANSSVPFCTSKLLNTALGLGLVWLSWAVNRMRDTIIHISRNSRKLVAKEEEALKNLDTSVKQVYHRAATLMVLMIIRLA</sequence>
<keyword evidence="3" id="KW-1185">Reference proteome</keyword>
<dbReference type="EMBL" id="CP093345">
    <property type="protein sequence ID" value="WOG94805.1"/>
    <property type="molecule type" value="Genomic_DNA"/>
</dbReference>
<dbReference type="OMA" id="CKTAYLV"/>
<protein>
    <submittedName>
        <fullName evidence="2">Uncharacterized protein</fullName>
    </submittedName>
</protein>
<reference evidence="2" key="1">
    <citation type="journal article" date="2016" name="Nat. Genet.">
        <title>A high-quality carrot genome assembly provides new insights into carotenoid accumulation and asterid genome evolution.</title>
        <authorList>
            <person name="Iorizzo M."/>
            <person name="Ellison S."/>
            <person name="Senalik D."/>
            <person name="Zeng P."/>
            <person name="Satapoomin P."/>
            <person name="Huang J."/>
            <person name="Bowman M."/>
            <person name="Iovene M."/>
            <person name="Sanseverino W."/>
            <person name="Cavagnaro P."/>
            <person name="Yildiz M."/>
            <person name="Macko-Podgorni A."/>
            <person name="Moranska E."/>
            <person name="Grzebelus E."/>
            <person name="Grzebelus D."/>
            <person name="Ashrafi H."/>
            <person name="Zheng Z."/>
            <person name="Cheng S."/>
            <person name="Spooner D."/>
            <person name="Van Deynze A."/>
            <person name="Simon P."/>
        </authorList>
    </citation>
    <scope>NUCLEOTIDE SEQUENCE</scope>
    <source>
        <tissue evidence="2">Leaf</tissue>
    </source>
</reference>
<proteinExistence type="predicted"/>
<accession>A0A166CF15</accession>
<dbReference type="Proteomes" id="UP000077755">
    <property type="component" value="Chromosome 3"/>
</dbReference>
<gene>
    <name evidence="2" type="ORF">DCAR_0314102</name>
</gene>
<dbReference type="OrthoDB" id="1918704at2759"/>
<evidence type="ECO:0000313" key="2">
    <source>
        <dbReference type="EMBL" id="WOG94805.1"/>
    </source>
</evidence>